<reference evidence="2" key="1">
    <citation type="journal article" date="2017" name="Nat. Microbiol.">
        <title>Global analysis of biosynthetic gene clusters reveals vast potential of secondary metabolite production in Penicillium species.</title>
        <authorList>
            <person name="Nielsen J.C."/>
            <person name="Grijseels S."/>
            <person name="Prigent S."/>
            <person name="Ji B."/>
            <person name="Dainat J."/>
            <person name="Nielsen K.F."/>
            <person name="Frisvad J.C."/>
            <person name="Workman M."/>
            <person name="Nielsen J."/>
        </authorList>
    </citation>
    <scope>NUCLEOTIDE SEQUENCE [LARGE SCALE GENOMIC DNA]</scope>
    <source>
        <strain evidence="2">IBT 31811</strain>
    </source>
</reference>
<evidence type="ECO:0000313" key="2">
    <source>
        <dbReference type="Proteomes" id="UP000191672"/>
    </source>
</evidence>
<gene>
    <name evidence="1" type="ORF">PENANT_c004G06512</name>
</gene>
<accession>A0A1V6QGK8</accession>
<sequence>MIIDNLNHYEVSIFGRLADSFVDNECA</sequence>
<keyword evidence="2" id="KW-1185">Reference proteome</keyword>
<dbReference type="AlphaFoldDB" id="A0A1V6QGK8"/>
<organism evidence="1 2">
    <name type="scientific">Penicillium antarcticum</name>
    <dbReference type="NCBI Taxonomy" id="416450"/>
    <lineage>
        <taxon>Eukaryota</taxon>
        <taxon>Fungi</taxon>
        <taxon>Dikarya</taxon>
        <taxon>Ascomycota</taxon>
        <taxon>Pezizomycotina</taxon>
        <taxon>Eurotiomycetes</taxon>
        <taxon>Eurotiomycetidae</taxon>
        <taxon>Eurotiales</taxon>
        <taxon>Aspergillaceae</taxon>
        <taxon>Penicillium</taxon>
    </lineage>
</organism>
<dbReference type="Proteomes" id="UP000191672">
    <property type="component" value="Unassembled WGS sequence"/>
</dbReference>
<dbReference type="EMBL" id="MDYN01000004">
    <property type="protein sequence ID" value="OQD88117.1"/>
    <property type="molecule type" value="Genomic_DNA"/>
</dbReference>
<protein>
    <submittedName>
        <fullName evidence="1">Uncharacterized protein</fullName>
    </submittedName>
</protein>
<evidence type="ECO:0000313" key="1">
    <source>
        <dbReference type="EMBL" id="OQD88117.1"/>
    </source>
</evidence>
<comment type="caution">
    <text evidence="1">The sequence shown here is derived from an EMBL/GenBank/DDBJ whole genome shotgun (WGS) entry which is preliminary data.</text>
</comment>
<proteinExistence type="predicted"/>
<name>A0A1V6QGK8_9EURO</name>